<comment type="caution">
    <text evidence="6">The sequence shown here is derived from an EMBL/GenBank/DDBJ whole genome shotgun (WGS) entry which is preliminary data.</text>
</comment>
<dbReference type="SMART" id="SM00184">
    <property type="entry name" value="RING"/>
    <property type="match status" value="1"/>
</dbReference>
<organism evidence="6 7">
    <name type="scientific">Photinus pyralis</name>
    <name type="common">Common eastern firefly</name>
    <name type="synonym">Lampyris pyralis</name>
    <dbReference type="NCBI Taxonomy" id="7054"/>
    <lineage>
        <taxon>Eukaryota</taxon>
        <taxon>Metazoa</taxon>
        <taxon>Ecdysozoa</taxon>
        <taxon>Arthropoda</taxon>
        <taxon>Hexapoda</taxon>
        <taxon>Insecta</taxon>
        <taxon>Pterygota</taxon>
        <taxon>Neoptera</taxon>
        <taxon>Endopterygota</taxon>
        <taxon>Coleoptera</taxon>
        <taxon>Polyphaga</taxon>
        <taxon>Elateriformia</taxon>
        <taxon>Elateroidea</taxon>
        <taxon>Lampyridae</taxon>
        <taxon>Lampyrinae</taxon>
        <taxon>Photinus</taxon>
    </lineage>
</organism>
<evidence type="ECO:0000256" key="4">
    <source>
        <dbReference type="SAM" id="Phobius"/>
    </source>
</evidence>
<dbReference type="EMBL" id="VVIM01000001">
    <property type="protein sequence ID" value="KAB0804340.1"/>
    <property type="molecule type" value="Genomic_DNA"/>
</dbReference>
<keyword evidence="2" id="KW-0862">Zinc</keyword>
<keyword evidence="1 3" id="KW-0863">Zinc-finger</keyword>
<dbReference type="PROSITE" id="PS50089">
    <property type="entry name" value="ZF_RING_2"/>
    <property type="match status" value="1"/>
</dbReference>
<dbReference type="AlphaFoldDB" id="A0A5N4B4Q6"/>
<feature type="transmembrane region" description="Helical" evidence="4">
    <location>
        <begin position="83"/>
        <end position="100"/>
    </location>
</feature>
<accession>A0A5N4B4Q6</accession>
<dbReference type="InParanoid" id="A0A5N4B4Q6"/>
<dbReference type="GO" id="GO:0008270">
    <property type="term" value="F:zinc ion binding"/>
    <property type="evidence" value="ECO:0007669"/>
    <property type="project" value="UniProtKB-KW"/>
</dbReference>
<dbReference type="OrthoDB" id="4752984at2759"/>
<dbReference type="SUPFAM" id="SSF57850">
    <property type="entry name" value="RING/U-box"/>
    <property type="match status" value="1"/>
</dbReference>
<feature type="transmembrane region" description="Helical" evidence="4">
    <location>
        <begin position="147"/>
        <end position="169"/>
    </location>
</feature>
<name>A0A5N4B4Q6_PHOPY</name>
<keyword evidence="1 3" id="KW-0479">Metal-binding</keyword>
<evidence type="ECO:0000256" key="1">
    <source>
        <dbReference type="ARBA" id="ARBA00022771"/>
    </source>
</evidence>
<reference evidence="6 7" key="1">
    <citation type="journal article" date="2018" name="Elife">
        <title>Firefly genomes illuminate parallel origins of bioluminescence in beetles.</title>
        <authorList>
            <person name="Fallon T.R."/>
            <person name="Lower S.E."/>
            <person name="Chang C.H."/>
            <person name="Bessho-Uehara M."/>
            <person name="Martin G.J."/>
            <person name="Bewick A.J."/>
            <person name="Behringer M."/>
            <person name="Debat H.J."/>
            <person name="Wong I."/>
            <person name="Day J.C."/>
            <person name="Suvorov A."/>
            <person name="Silva C.J."/>
            <person name="Stanger-Hall K.F."/>
            <person name="Hall D.W."/>
            <person name="Schmitz R.J."/>
            <person name="Nelson D.R."/>
            <person name="Lewis S.M."/>
            <person name="Shigenobu S."/>
            <person name="Bybee S.M."/>
            <person name="Larracuente A.M."/>
            <person name="Oba Y."/>
            <person name="Weng J.K."/>
        </authorList>
    </citation>
    <scope>NUCLEOTIDE SEQUENCE [LARGE SCALE GENOMIC DNA]</scope>
    <source>
        <strain evidence="6">1611_PpyrPB1</strain>
        <tissue evidence="6">Whole body</tissue>
    </source>
</reference>
<dbReference type="Pfam" id="PF13639">
    <property type="entry name" value="zf-RING_2"/>
    <property type="match status" value="1"/>
</dbReference>
<evidence type="ECO:0000259" key="5">
    <source>
        <dbReference type="PROSITE" id="PS50089"/>
    </source>
</evidence>
<keyword evidence="7" id="KW-1185">Reference proteome</keyword>
<dbReference type="InterPro" id="IPR001841">
    <property type="entry name" value="Znf_RING"/>
</dbReference>
<evidence type="ECO:0000256" key="2">
    <source>
        <dbReference type="ARBA" id="ARBA00022833"/>
    </source>
</evidence>
<evidence type="ECO:0000256" key="3">
    <source>
        <dbReference type="PROSITE-ProRule" id="PRU00175"/>
    </source>
</evidence>
<sequence>MATIFQNISAVTQCITSTCSRITNTTRAVWIQIFNGTLNQLKELCYEMHEIDLLLIRTNVLFSMCCQITFVTMLDALFTEKKISGVLNLLICSMLGLLLTRGRNMINSTSERQSNITEGWLPRYGKLTMELFRMVMLVIFINDERRMFHFNFVHTFLSVSYYMCTSYLFKEIFIDFAAYFKLSSLEAMEHLYVPIVLKSYALLLSITLSIVASFRKYVHFSLFASYFLIHLPLKDIYCNYVKRLIIQTRIYDSFKMATEEDIQQRDDVCPICLSAIEEAKVTSCNHFFHPVCLKNCLKTSLKCPLCKHQFF</sequence>
<keyword evidence="4" id="KW-0812">Transmembrane</keyword>
<dbReference type="Proteomes" id="UP000327044">
    <property type="component" value="Unassembled WGS sequence"/>
</dbReference>
<dbReference type="InterPro" id="IPR013083">
    <property type="entry name" value="Znf_RING/FYVE/PHD"/>
</dbReference>
<keyword evidence="4" id="KW-0472">Membrane</keyword>
<proteinExistence type="predicted"/>
<feature type="domain" description="RING-type" evidence="5">
    <location>
        <begin position="269"/>
        <end position="307"/>
    </location>
</feature>
<dbReference type="Gene3D" id="3.30.40.10">
    <property type="entry name" value="Zinc/RING finger domain, C3HC4 (zinc finger)"/>
    <property type="match status" value="1"/>
</dbReference>
<evidence type="ECO:0000313" key="6">
    <source>
        <dbReference type="EMBL" id="KAB0804340.1"/>
    </source>
</evidence>
<feature type="transmembrane region" description="Helical" evidence="4">
    <location>
        <begin position="54"/>
        <end position="77"/>
    </location>
</feature>
<gene>
    <name evidence="6" type="ORF">PPYR_01310</name>
</gene>
<protein>
    <recommendedName>
        <fullName evidence="5">RING-type domain-containing protein</fullName>
    </recommendedName>
</protein>
<evidence type="ECO:0000313" key="7">
    <source>
        <dbReference type="Proteomes" id="UP000327044"/>
    </source>
</evidence>
<feature type="transmembrane region" description="Helical" evidence="4">
    <location>
        <begin position="190"/>
        <end position="211"/>
    </location>
</feature>
<keyword evidence="4" id="KW-1133">Transmembrane helix</keyword>